<dbReference type="SUPFAM" id="SSF53649">
    <property type="entry name" value="Alkaline phosphatase-like"/>
    <property type="match status" value="1"/>
</dbReference>
<name>D3BT23_HETP5</name>
<dbReference type="InParanoid" id="D3BT23"/>
<dbReference type="GeneID" id="31366783"/>
<feature type="transmembrane region" description="Helical" evidence="2">
    <location>
        <begin position="821"/>
        <end position="841"/>
    </location>
</feature>
<keyword evidence="2" id="KW-0812">Transmembrane</keyword>
<dbReference type="EMBL" id="ADBJ01000056">
    <property type="protein sequence ID" value="EFA75240.1"/>
    <property type="molecule type" value="Genomic_DNA"/>
</dbReference>
<feature type="transmembrane region" description="Helical" evidence="2">
    <location>
        <begin position="777"/>
        <end position="800"/>
    </location>
</feature>
<keyword evidence="2" id="KW-0472">Membrane</keyword>
<feature type="transmembrane region" description="Helical" evidence="2">
    <location>
        <begin position="728"/>
        <end position="746"/>
    </location>
</feature>
<feature type="compositionally biased region" description="Low complexity" evidence="1">
    <location>
        <begin position="679"/>
        <end position="702"/>
    </location>
</feature>
<dbReference type="InterPro" id="IPR017850">
    <property type="entry name" value="Alkaline_phosphatase_core_sf"/>
</dbReference>
<dbReference type="STRING" id="670386.D3BT23"/>
<dbReference type="RefSeq" id="XP_020427374.1">
    <property type="nucleotide sequence ID" value="XM_020582071.1"/>
</dbReference>
<feature type="transmembrane region" description="Helical" evidence="2">
    <location>
        <begin position="565"/>
        <end position="589"/>
    </location>
</feature>
<feature type="transmembrane region" description="Helical" evidence="2">
    <location>
        <begin position="887"/>
        <end position="904"/>
    </location>
</feature>
<feature type="region of interest" description="Disordered" evidence="1">
    <location>
        <begin position="679"/>
        <end position="703"/>
    </location>
</feature>
<sequence length="1010" mass="114706">MNNNINNNNIYSHNTIGNNNNINLNNSPIDNNNNLNINVNSNNNNNNIGNNSNNSYNYNKLNSNRDNKYDKVGNKDRDCFLSFSTTTTQSNGKIGGKVMSFKTKFGIAAGNRLYNRVFNLWRSQVIRQLIVVMQVVFLAYLLSKAVLKFQMLDNKSTLQEFSNSECSGAGQNTDCTVGSTHSFKRVLFFYNDGLARDLSDPLVSGFAEHANVFRIQNEGFPASYAVFTSYMTGGAPTNFMGTPIVEDNMIYQLANSGQTMKFVGTRMPAYDVLKSGNYFKGGVKIESTTPTSKLYQTLFHCELNDEQLCSQRYLNETAAGQSTSIFFSGDIVDERNHMTGDKYDPTTIEIINDWIGNMGYVKQWIDNNPDYLLVIFSDHGGKLTSETAAHGKNNGGNEAFMIIYNPRITPLPPNEQDKFIDQVDVCSTISQHFVGSGVSIPSVNIGKLVPTAISLKEKYQLLKLNADQFNVLGKKWRYKMNQADYIRAIKLGENTENDQDYEEAIKLFTRYINSLKLPFLNLKRFPIFEVVFFPITIALLIAMLIRKQYGSVKNLFSEMRNNIALVMIPYLVIFGITALFSGFWVLYWHDDNESIHVYVASLLSALVMYYAPNATQNIKRTVSKTYRSLSGGSLSQVAYEKLDSEAGDSIEMNSFNDDISLGNTEFDDCSVSLYSNNSSNNSISNPTSPNNNNQQQQQQQTTKLNNIATPSISSTSQLAYEYKTPGQWLIKYAFFLFFMAVSLYLLTVPLEDLFLVKKADDTFCSSSWRGSHVMMPKLAFCIYLFLGLHALVLFFCPRYLQADIFLPISMALFFISNDKERYYLVLFVIPQFYCISNMFYYKLFNTVQPILNNYRLSQGFSNRKSNANSIYMMSLRDLNFFSGITDHFLPFVVLLLASIALSCYKSMKMNFQIGDVAIYVPGVYDPPSRPVFSGFIMGFHKLGYFFLLGAFLIKFANPCPPALFVRKWFNKRFMFGFKIKSNKDYDRIVESLGIQIWGFLISLVEFKLDH</sequence>
<keyword evidence="4" id="KW-1185">Reference proteome</keyword>
<reference evidence="3 4" key="1">
    <citation type="journal article" date="2011" name="Genome Res.">
        <title>Phylogeny-wide analysis of social amoeba genomes highlights ancient origins for complex intercellular communication.</title>
        <authorList>
            <person name="Heidel A.J."/>
            <person name="Lawal H.M."/>
            <person name="Felder M."/>
            <person name="Schilde C."/>
            <person name="Helps N.R."/>
            <person name="Tunggal B."/>
            <person name="Rivero F."/>
            <person name="John U."/>
            <person name="Schleicher M."/>
            <person name="Eichinger L."/>
            <person name="Platzer M."/>
            <person name="Noegel A.A."/>
            <person name="Schaap P."/>
            <person name="Gloeckner G."/>
        </authorList>
    </citation>
    <scope>NUCLEOTIDE SEQUENCE [LARGE SCALE GENOMIC DNA]</scope>
    <source>
        <strain evidence="4">ATCC 26659 / Pp 5 / PN500</strain>
    </source>
</reference>
<accession>D3BT23</accession>
<feature type="region of interest" description="Disordered" evidence="1">
    <location>
        <begin position="35"/>
        <end position="60"/>
    </location>
</feature>
<feature type="transmembrane region" description="Helical" evidence="2">
    <location>
        <begin position="525"/>
        <end position="545"/>
    </location>
</feature>
<gene>
    <name evidence="3" type="ORF">PPL_11315</name>
</gene>
<organism evidence="3 4">
    <name type="scientific">Heterostelium pallidum (strain ATCC 26659 / Pp 5 / PN500)</name>
    <name type="common">Cellular slime mold</name>
    <name type="synonym">Polysphondylium pallidum</name>
    <dbReference type="NCBI Taxonomy" id="670386"/>
    <lineage>
        <taxon>Eukaryota</taxon>
        <taxon>Amoebozoa</taxon>
        <taxon>Evosea</taxon>
        <taxon>Eumycetozoa</taxon>
        <taxon>Dictyostelia</taxon>
        <taxon>Acytosteliales</taxon>
        <taxon>Acytosteliaceae</taxon>
        <taxon>Heterostelium</taxon>
    </lineage>
</organism>
<feature type="transmembrane region" description="Helical" evidence="2">
    <location>
        <begin position="595"/>
        <end position="611"/>
    </location>
</feature>
<dbReference type="OMA" id="TRMPAYD"/>
<protein>
    <submittedName>
        <fullName evidence="3">Uncharacterized protein</fullName>
    </submittedName>
</protein>
<proteinExistence type="predicted"/>
<dbReference type="PANTHER" id="PTHR42264">
    <property type="entry name" value="EPHRIN_REC_LIKE DOMAIN-CONTAINING PROTEIN"/>
    <property type="match status" value="1"/>
</dbReference>
<evidence type="ECO:0000313" key="3">
    <source>
        <dbReference type="EMBL" id="EFA75240.1"/>
    </source>
</evidence>
<evidence type="ECO:0000313" key="4">
    <source>
        <dbReference type="Proteomes" id="UP000001396"/>
    </source>
</evidence>
<evidence type="ECO:0000256" key="1">
    <source>
        <dbReference type="SAM" id="MobiDB-lite"/>
    </source>
</evidence>
<feature type="transmembrane region" description="Helical" evidence="2">
    <location>
        <begin position="125"/>
        <end position="142"/>
    </location>
</feature>
<comment type="caution">
    <text evidence="3">The sequence shown here is derived from an EMBL/GenBank/DDBJ whole genome shotgun (WGS) entry which is preliminary data.</text>
</comment>
<dbReference type="FunCoup" id="D3BT23">
    <property type="interactions" value="805"/>
</dbReference>
<dbReference type="Proteomes" id="UP000001396">
    <property type="component" value="Unassembled WGS sequence"/>
</dbReference>
<dbReference type="Gene3D" id="3.40.720.10">
    <property type="entry name" value="Alkaline Phosphatase, subunit A"/>
    <property type="match status" value="1"/>
</dbReference>
<dbReference type="AlphaFoldDB" id="D3BT23"/>
<keyword evidence="2" id="KW-1133">Transmembrane helix</keyword>
<evidence type="ECO:0000256" key="2">
    <source>
        <dbReference type="SAM" id="Phobius"/>
    </source>
</evidence>